<reference evidence="2 3" key="1">
    <citation type="submission" date="2024-02" db="EMBL/GenBank/DDBJ databases">
        <title>New thermophilic sulfur-oxidizing bacteria from a hot springs of the Uzon caldera (Kamchatka, Russia).</title>
        <authorList>
            <person name="Dukat A.M."/>
            <person name="Elcheninov A.G."/>
            <person name="Frolov E.N."/>
        </authorList>
    </citation>
    <scope>NUCLEOTIDE SEQUENCE [LARGE SCALE GENOMIC DNA]</scope>
    <source>
        <strain evidence="2 3">AK1</strain>
    </source>
</reference>
<sequence>MSLSENGPHIALLLPLNDPALRLPAEAVRQGFAAAAAVQNAPAWRVYLCGDEAETVAAYEQAVAAGARMVVGPLTRSAVVALVRSGKVSVPTLTLSLPEFKGLTLPPTLLLFGLSAEEEARQVADLAWRDGRREAVIVVADTPLAQRMQAAFRARWQALGARVAGQLRFIPGGEAALKGTVLQAGADMVFLATTAQEARAVRPYLPPLIPVYATSQAFGGRLQDPRNVDLTGVRFVDMPWLIEPDHPAVMIYPRPQPALNVELERLYALGIDAQRLASLLWQDGARPGATLDGVTGQLTIGEDQIVHRQGVPAGFQQDTVVVLELPTP</sequence>
<evidence type="ECO:0000313" key="2">
    <source>
        <dbReference type="EMBL" id="MEO1767499.1"/>
    </source>
</evidence>
<dbReference type="InterPro" id="IPR028082">
    <property type="entry name" value="Peripla_BP_I"/>
</dbReference>
<dbReference type="CDD" id="cd06339">
    <property type="entry name" value="PBP1_YraM_LppC_lipoprotein-like"/>
    <property type="match status" value="1"/>
</dbReference>
<gene>
    <name evidence="2" type="ORF">V6E02_09780</name>
</gene>
<dbReference type="EMBL" id="JBAJEX010000007">
    <property type="protein sequence ID" value="MEO1767499.1"/>
    <property type="molecule type" value="Genomic_DNA"/>
</dbReference>
<organism evidence="2 3">
    <name type="scientific">Thiobacter aerophilum</name>
    <dbReference type="NCBI Taxonomy" id="3121275"/>
    <lineage>
        <taxon>Bacteria</taxon>
        <taxon>Pseudomonadati</taxon>
        <taxon>Pseudomonadota</taxon>
        <taxon>Betaproteobacteria</taxon>
        <taxon>Burkholderiales</taxon>
        <taxon>Thiobacteraceae</taxon>
        <taxon>Thiobacter</taxon>
    </lineage>
</organism>
<accession>A0ABV0EJA5</accession>
<dbReference type="SUPFAM" id="SSF53822">
    <property type="entry name" value="Periplasmic binding protein-like I"/>
    <property type="match status" value="1"/>
</dbReference>
<proteinExistence type="predicted"/>
<comment type="caution">
    <text evidence="2">The sequence shown here is derived from an EMBL/GenBank/DDBJ whole genome shotgun (WGS) entry which is preliminary data.</text>
</comment>
<dbReference type="Pfam" id="PF04348">
    <property type="entry name" value="LppC"/>
    <property type="match status" value="2"/>
</dbReference>
<evidence type="ECO:0000256" key="1">
    <source>
        <dbReference type="ARBA" id="ARBA00023136"/>
    </source>
</evidence>
<keyword evidence="1" id="KW-0472">Membrane</keyword>
<evidence type="ECO:0000313" key="3">
    <source>
        <dbReference type="Proteomes" id="UP001482231"/>
    </source>
</evidence>
<dbReference type="PANTHER" id="PTHR38038">
    <property type="entry name" value="PENICILLIN-BINDING PROTEIN ACTIVATOR LPOA"/>
    <property type="match status" value="1"/>
</dbReference>
<dbReference type="Proteomes" id="UP001482231">
    <property type="component" value="Unassembled WGS sequence"/>
</dbReference>
<name>A0ABV0EJA5_9BURK</name>
<dbReference type="PANTHER" id="PTHR38038:SF1">
    <property type="entry name" value="PENICILLIN-BINDING PROTEIN ACTIVATOR LPOA"/>
    <property type="match status" value="1"/>
</dbReference>
<dbReference type="RefSeq" id="WP_347308608.1">
    <property type="nucleotide sequence ID" value="NZ_JBAJEX010000007.1"/>
</dbReference>
<protein>
    <submittedName>
        <fullName evidence="2">Penicillin-binding protein activator</fullName>
    </submittedName>
</protein>
<dbReference type="Gene3D" id="3.40.50.2300">
    <property type="match status" value="2"/>
</dbReference>
<dbReference type="InterPro" id="IPR007443">
    <property type="entry name" value="LpoA"/>
</dbReference>
<keyword evidence="3" id="KW-1185">Reference proteome</keyword>